<feature type="region of interest" description="Disordered" evidence="1">
    <location>
        <begin position="31"/>
        <end position="130"/>
    </location>
</feature>
<accession>A0A8T0BL84</accession>
<comment type="caution">
    <text evidence="2">The sequence shown here is derived from an EMBL/GenBank/DDBJ whole genome shotgun (WGS) entry which is preliminary data.</text>
</comment>
<dbReference type="EMBL" id="JABFDY010000006">
    <property type="protein sequence ID" value="KAF7706140.1"/>
    <property type="molecule type" value="Genomic_DNA"/>
</dbReference>
<organism evidence="2 3">
    <name type="scientific">Silurus meridionalis</name>
    <name type="common">Southern catfish</name>
    <name type="synonym">Silurus soldatovi meridionalis</name>
    <dbReference type="NCBI Taxonomy" id="175797"/>
    <lineage>
        <taxon>Eukaryota</taxon>
        <taxon>Metazoa</taxon>
        <taxon>Chordata</taxon>
        <taxon>Craniata</taxon>
        <taxon>Vertebrata</taxon>
        <taxon>Euteleostomi</taxon>
        <taxon>Actinopterygii</taxon>
        <taxon>Neopterygii</taxon>
        <taxon>Teleostei</taxon>
        <taxon>Ostariophysi</taxon>
        <taxon>Siluriformes</taxon>
        <taxon>Siluridae</taxon>
        <taxon>Silurus</taxon>
    </lineage>
</organism>
<feature type="compositionally biased region" description="Polar residues" evidence="1">
    <location>
        <begin position="106"/>
        <end position="115"/>
    </location>
</feature>
<evidence type="ECO:0000313" key="3">
    <source>
        <dbReference type="Proteomes" id="UP000606274"/>
    </source>
</evidence>
<protein>
    <submittedName>
        <fullName evidence="2">Uncharacterized protein</fullName>
    </submittedName>
</protein>
<dbReference type="AlphaFoldDB" id="A0A8T0BL84"/>
<feature type="compositionally biased region" description="Basic and acidic residues" evidence="1">
    <location>
        <begin position="116"/>
        <end position="130"/>
    </location>
</feature>
<dbReference type="Proteomes" id="UP000606274">
    <property type="component" value="Unassembled WGS sequence"/>
</dbReference>
<evidence type="ECO:0000256" key="1">
    <source>
        <dbReference type="SAM" id="MobiDB-lite"/>
    </source>
</evidence>
<name>A0A8T0BL84_SILME</name>
<sequence length="130" mass="15038">MHEAAVLGLELKYQNPEIMLVNYRPRLRRYAEKKKKKHNAGAFSPLSMAEDGKKTHNSRTKRQGLAKTKLVKQLLKQHKSHHEQTSPTKKNKVPKRKQEKKPYQPGTYSVLSYTAQDKERSGGQKEDLDD</sequence>
<feature type="compositionally biased region" description="Basic residues" evidence="1">
    <location>
        <begin position="55"/>
        <end position="64"/>
    </location>
</feature>
<evidence type="ECO:0000313" key="2">
    <source>
        <dbReference type="EMBL" id="KAF7706140.1"/>
    </source>
</evidence>
<keyword evidence="3" id="KW-1185">Reference proteome</keyword>
<feature type="compositionally biased region" description="Basic residues" evidence="1">
    <location>
        <begin position="89"/>
        <end position="99"/>
    </location>
</feature>
<proteinExistence type="predicted"/>
<gene>
    <name evidence="2" type="ORF">HF521_019394</name>
</gene>
<reference evidence="2" key="1">
    <citation type="submission" date="2020-08" db="EMBL/GenBank/DDBJ databases">
        <title>Chromosome-level assembly of Southern catfish (Silurus meridionalis) provides insights into visual adaptation to the nocturnal and benthic lifestyles.</title>
        <authorList>
            <person name="Zhang Y."/>
            <person name="Wang D."/>
            <person name="Peng Z."/>
        </authorList>
    </citation>
    <scope>NUCLEOTIDE SEQUENCE</scope>
    <source>
        <strain evidence="2">SWU-2019-XX</strain>
        <tissue evidence="2">Muscle</tissue>
    </source>
</reference>